<accession>A0A453NV48</accession>
<reference evidence="2" key="3">
    <citation type="journal article" date="2017" name="Nature">
        <title>Genome sequence of the progenitor of the wheat D genome Aegilops tauschii.</title>
        <authorList>
            <person name="Luo M.C."/>
            <person name="Gu Y.Q."/>
            <person name="Puiu D."/>
            <person name="Wang H."/>
            <person name="Twardziok S.O."/>
            <person name="Deal K.R."/>
            <person name="Huo N."/>
            <person name="Zhu T."/>
            <person name="Wang L."/>
            <person name="Wang Y."/>
            <person name="McGuire P.E."/>
            <person name="Liu S."/>
            <person name="Long H."/>
            <person name="Ramasamy R.K."/>
            <person name="Rodriguez J.C."/>
            <person name="Van S.L."/>
            <person name="Yuan L."/>
            <person name="Wang Z."/>
            <person name="Xia Z."/>
            <person name="Xiao L."/>
            <person name="Anderson O.D."/>
            <person name="Ouyang S."/>
            <person name="Liang Y."/>
            <person name="Zimin A.V."/>
            <person name="Pertea G."/>
            <person name="Qi P."/>
            <person name="Bennetzen J.L."/>
            <person name="Dai X."/>
            <person name="Dawson M.W."/>
            <person name="Muller H.G."/>
            <person name="Kugler K."/>
            <person name="Rivarola-Duarte L."/>
            <person name="Spannagl M."/>
            <person name="Mayer K.F.X."/>
            <person name="Lu F.H."/>
            <person name="Bevan M.W."/>
            <person name="Leroy P."/>
            <person name="Li P."/>
            <person name="You F.M."/>
            <person name="Sun Q."/>
            <person name="Liu Z."/>
            <person name="Lyons E."/>
            <person name="Wicker T."/>
            <person name="Salzberg S.L."/>
            <person name="Devos K.M."/>
            <person name="Dvorak J."/>
        </authorList>
    </citation>
    <scope>NUCLEOTIDE SEQUENCE [LARGE SCALE GENOMIC DNA]</scope>
    <source>
        <strain evidence="2">cv. AL8/78</strain>
    </source>
</reference>
<dbReference type="AlphaFoldDB" id="A0A453NV48"/>
<protein>
    <submittedName>
        <fullName evidence="2">Uncharacterized protein</fullName>
    </submittedName>
</protein>
<dbReference type="EnsemblPlants" id="AET6Gv20490100.3">
    <property type="protein sequence ID" value="AET6Gv20490100.3"/>
    <property type="gene ID" value="AET6Gv20490100"/>
</dbReference>
<keyword evidence="1" id="KW-1133">Transmembrane helix</keyword>
<proteinExistence type="predicted"/>
<keyword evidence="3" id="KW-1185">Reference proteome</keyword>
<reference evidence="3" key="1">
    <citation type="journal article" date="2014" name="Science">
        <title>Ancient hybridizations among the ancestral genomes of bread wheat.</title>
        <authorList>
            <consortium name="International Wheat Genome Sequencing Consortium,"/>
            <person name="Marcussen T."/>
            <person name="Sandve S.R."/>
            <person name="Heier L."/>
            <person name="Spannagl M."/>
            <person name="Pfeifer M."/>
            <person name="Jakobsen K.S."/>
            <person name="Wulff B.B."/>
            <person name="Steuernagel B."/>
            <person name="Mayer K.F."/>
            <person name="Olsen O.A."/>
        </authorList>
    </citation>
    <scope>NUCLEOTIDE SEQUENCE [LARGE SCALE GENOMIC DNA]</scope>
    <source>
        <strain evidence="3">cv. AL8/78</strain>
    </source>
</reference>
<organism evidence="2 3">
    <name type="scientific">Aegilops tauschii subsp. strangulata</name>
    <name type="common">Goatgrass</name>
    <dbReference type="NCBI Taxonomy" id="200361"/>
    <lineage>
        <taxon>Eukaryota</taxon>
        <taxon>Viridiplantae</taxon>
        <taxon>Streptophyta</taxon>
        <taxon>Embryophyta</taxon>
        <taxon>Tracheophyta</taxon>
        <taxon>Spermatophyta</taxon>
        <taxon>Magnoliopsida</taxon>
        <taxon>Liliopsida</taxon>
        <taxon>Poales</taxon>
        <taxon>Poaceae</taxon>
        <taxon>BOP clade</taxon>
        <taxon>Pooideae</taxon>
        <taxon>Triticodae</taxon>
        <taxon>Triticeae</taxon>
        <taxon>Triticinae</taxon>
        <taxon>Aegilops</taxon>
    </lineage>
</organism>
<keyword evidence="1" id="KW-0472">Membrane</keyword>
<dbReference type="Gramene" id="AET6Gv20490100.3">
    <property type="protein sequence ID" value="AET6Gv20490100.3"/>
    <property type="gene ID" value="AET6Gv20490100"/>
</dbReference>
<reference evidence="3" key="2">
    <citation type="journal article" date="2017" name="Nat. Plants">
        <title>The Aegilops tauschii genome reveals multiple impacts of transposons.</title>
        <authorList>
            <person name="Zhao G."/>
            <person name="Zou C."/>
            <person name="Li K."/>
            <person name="Wang K."/>
            <person name="Li T."/>
            <person name="Gao L."/>
            <person name="Zhang X."/>
            <person name="Wang H."/>
            <person name="Yang Z."/>
            <person name="Liu X."/>
            <person name="Jiang W."/>
            <person name="Mao L."/>
            <person name="Kong X."/>
            <person name="Jiao Y."/>
            <person name="Jia J."/>
        </authorList>
    </citation>
    <scope>NUCLEOTIDE SEQUENCE [LARGE SCALE GENOMIC DNA]</scope>
    <source>
        <strain evidence="3">cv. AL8/78</strain>
    </source>
</reference>
<reference evidence="2" key="5">
    <citation type="journal article" date="2021" name="G3 (Bethesda)">
        <title>Aegilops tauschii genome assembly Aet v5.0 features greater sequence contiguity and improved annotation.</title>
        <authorList>
            <person name="Wang L."/>
            <person name="Zhu T."/>
            <person name="Rodriguez J.C."/>
            <person name="Deal K.R."/>
            <person name="Dubcovsky J."/>
            <person name="McGuire P.E."/>
            <person name="Lux T."/>
            <person name="Spannagl M."/>
            <person name="Mayer K.F.X."/>
            <person name="Baldrich P."/>
            <person name="Meyers B.C."/>
            <person name="Huo N."/>
            <person name="Gu Y.Q."/>
            <person name="Zhou H."/>
            <person name="Devos K.M."/>
            <person name="Bennetzen J.L."/>
            <person name="Unver T."/>
            <person name="Budak H."/>
            <person name="Gulick P.J."/>
            <person name="Galiba G."/>
            <person name="Kalapos B."/>
            <person name="Nelson D.R."/>
            <person name="Li P."/>
            <person name="You F.M."/>
            <person name="Luo M.C."/>
            <person name="Dvorak J."/>
        </authorList>
    </citation>
    <scope>NUCLEOTIDE SEQUENCE [LARGE SCALE GENOMIC DNA]</scope>
    <source>
        <strain evidence="2">cv. AL8/78</strain>
    </source>
</reference>
<feature type="transmembrane region" description="Helical" evidence="1">
    <location>
        <begin position="76"/>
        <end position="96"/>
    </location>
</feature>
<reference evidence="2" key="4">
    <citation type="submission" date="2019-03" db="UniProtKB">
        <authorList>
            <consortium name="EnsemblPlants"/>
        </authorList>
    </citation>
    <scope>IDENTIFICATION</scope>
</reference>
<keyword evidence="1" id="KW-0812">Transmembrane</keyword>
<evidence type="ECO:0000256" key="1">
    <source>
        <dbReference type="SAM" id="Phobius"/>
    </source>
</evidence>
<name>A0A453NV48_AEGTS</name>
<evidence type="ECO:0000313" key="3">
    <source>
        <dbReference type="Proteomes" id="UP000015105"/>
    </source>
</evidence>
<dbReference type="Proteomes" id="UP000015105">
    <property type="component" value="Chromosome 6D"/>
</dbReference>
<evidence type="ECO:0000313" key="2">
    <source>
        <dbReference type="EnsemblPlants" id="AET6Gv20490100.3"/>
    </source>
</evidence>
<sequence>MTIDGGWFGSSPAASWIQLQYEGAGDIFFPKHANQTHCRYFCARQLNTSFTSPTAATFFNSNYRSPFFLSATLSYYHLYLLEFFLFATLQLLLSICKETLCLYMANQH</sequence>